<dbReference type="InterPro" id="IPR004181">
    <property type="entry name" value="Znf_MIZ"/>
</dbReference>
<protein>
    <submittedName>
        <fullName evidence="13">Zinc-finger of the MIZ type in Nse subunit-domain-containing protein</fullName>
    </submittedName>
</protein>
<accession>A0AAE0TVT7</accession>
<keyword evidence="5" id="KW-0479">Metal-binding</keyword>
<dbReference type="InterPro" id="IPR013083">
    <property type="entry name" value="Znf_RING/FYVE/PHD"/>
</dbReference>
<proteinExistence type="inferred from homology"/>
<evidence type="ECO:0000256" key="6">
    <source>
        <dbReference type="ARBA" id="ARBA00022771"/>
    </source>
</evidence>
<dbReference type="SUPFAM" id="SSF57850">
    <property type="entry name" value="RING/U-box"/>
    <property type="match status" value="1"/>
</dbReference>
<evidence type="ECO:0000256" key="5">
    <source>
        <dbReference type="ARBA" id="ARBA00022723"/>
    </source>
</evidence>
<comment type="subcellular location">
    <subcellularLocation>
        <location evidence="1">Nucleus</location>
    </subcellularLocation>
</comment>
<dbReference type="GO" id="GO:0030915">
    <property type="term" value="C:Smc5-Smc6 complex"/>
    <property type="evidence" value="ECO:0007669"/>
    <property type="project" value="InterPro"/>
</dbReference>
<evidence type="ECO:0000256" key="1">
    <source>
        <dbReference type="ARBA" id="ARBA00004123"/>
    </source>
</evidence>
<dbReference type="PANTHER" id="PTHR21330:SF1">
    <property type="entry name" value="E3 SUMO-PROTEIN LIGASE NSE2"/>
    <property type="match status" value="1"/>
</dbReference>
<sequence>MPRLLQGRNRPSTSASASTPSRSATSNRGSGSATDLPPIEPPSHPINETGKRALAEISSNRETRKYEAHLAKSAGYLKDSVGIIQDALYTRRNQLKGLVEKRRANGATERNDLELQLDGYTSRLTTEVDELTESSEAALRQVIDYRAELEDEKQVLDTVLEQVRGQRPRPEPQPQKRERERKRKVAKRRAADSEDDDFDEDDKVQEEDEEEDAPDVADVPPLVSVRELLKTARRSKASEYEALSAYQRYGKDNEYISFKKTWHDAQHPEDQVPLPDASTWFDQHGRPTTGAAAEEEDDDLVVEREIIDLKCPLSLQVLKEPYSNHKCTHTFEKSAIMDYLQTSGGTAQCPVCEEELTVMDLYFDKLVLRKIKRAEEAARRDVDGTSDAEAHSGADESMIIQRTNNVKKERARSRQNVEDVEDD</sequence>
<feature type="compositionally biased region" description="Acidic residues" evidence="11">
    <location>
        <begin position="193"/>
        <end position="215"/>
    </location>
</feature>
<evidence type="ECO:0000256" key="4">
    <source>
        <dbReference type="ARBA" id="ARBA00022679"/>
    </source>
</evidence>
<feature type="compositionally biased region" description="Basic and acidic residues" evidence="11">
    <location>
        <begin position="168"/>
        <end position="178"/>
    </location>
</feature>
<dbReference type="PROSITE" id="PS51044">
    <property type="entry name" value="ZF_SP_RING"/>
    <property type="match status" value="1"/>
</dbReference>
<evidence type="ECO:0000313" key="13">
    <source>
        <dbReference type="EMBL" id="KAK3381396.1"/>
    </source>
</evidence>
<dbReference type="PANTHER" id="PTHR21330">
    <property type="entry name" value="E3 SUMO-PROTEIN LIGASE NSE2"/>
    <property type="match status" value="1"/>
</dbReference>
<evidence type="ECO:0000313" key="14">
    <source>
        <dbReference type="Proteomes" id="UP001285441"/>
    </source>
</evidence>
<organism evidence="13 14">
    <name type="scientific">Podospora didyma</name>
    <dbReference type="NCBI Taxonomy" id="330526"/>
    <lineage>
        <taxon>Eukaryota</taxon>
        <taxon>Fungi</taxon>
        <taxon>Dikarya</taxon>
        <taxon>Ascomycota</taxon>
        <taxon>Pezizomycotina</taxon>
        <taxon>Sordariomycetes</taxon>
        <taxon>Sordariomycetidae</taxon>
        <taxon>Sordariales</taxon>
        <taxon>Podosporaceae</taxon>
        <taxon>Podospora</taxon>
    </lineage>
</organism>
<dbReference type="AlphaFoldDB" id="A0AAE0TVT7"/>
<evidence type="ECO:0000256" key="10">
    <source>
        <dbReference type="PROSITE-ProRule" id="PRU00452"/>
    </source>
</evidence>
<dbReference type="Gene3D" id="3.30.40.10">
    <property type="entry name" value="Zinc/RING finger domain, C3HC4 (zinc finger)"/>
    <property type="match status" value="1"/>
</dbReference>
<reference evidence="13" key="1">
    <citation type="journal article" date="2023" name="Mol. Phylogenet. Evol.">
        <title>Genome-scale phylogeny and comparative genomics of the fungal order Sordariales.</title>
        <authorList>
            <person name="Hensen N."/>
            <person name="Bonometti L."/>
            <person name="Westerberg I."/>
            <person name="Brannstrom I.O."/>
            <person name="Guillou S."/>
            <person name="Cros-Aarteil S."/>
            <person name="Calhoun S."/>
            <person name="Haridas S."/>
            <person name="Kuo A."/>
            <person name="Mondo S."/>
            <person name="Pangilinan J."/>
            <person name="Riley R."/>
            <person name="LaButti K."/>
            <person name="Andreopoulos B."/>
            <person name="Lipzen A."/>
            <person name="Chen C."/>
            <person name="Yan M."/>
            <person name="Daum C."/>
            <person name="Ng V."/>
            <person name="Clum A."/>
            <person name="Steindorff A."/>
            <person name="Ohm R.A."/>
            <person name="Martin F."/>
            <person name="Silar P."/>
            <person name="Natvig D.O."/>
            <person name="Lalanne C."/>
            <person name="Gautier V."/>
            <person name="Ament-Velasquez S.L."/>
            <person name="Kruys A."/>
            <person name="Hutchinson M.I."/>
            <person name="Powell A.J."/>
            <person name="Barry K."/>
            <person name="Miller A.N."/>
            <person name="Grigoriev I.V."/>
            <person name="Debuchy R."/>
            <person name="Gladieux P."/>
            <person name="Hiltunen Thoren M."/>
            <person name="Johannesson H."/>
        </authorList>
    </citation>
    <scope>NUCLEOTIDE SEQUENCE</scope>
    <source>
        <strain evidence="13">CBS 232.78</strain>
    </source>
</reference>
<evidence type="ECO:0000256" key="11">
    <source>
        <dbReference type="SAM" id="MobiDB-lite"/>
    </source>
</evidence>
<feature type="region of interest" description="Disordered" evidence="11">
    <location>
        <begin position="377"/>
        <end position="423"/>
    </location>
</feature>
<keyword evidence="6 10" id="KW-0863">Zinc-finger</keyword>
<feature type="compositionally biased region" description="Basic and acidic residues" evidence="11">
    <location>
        <begin position="377"/>
        <end position="394"/>
    </location>
</feature>
<feature type="compositionally biased region" description="Basic residues" evidence="11">
    <location>
        <begin position="179"/>
        <end position="188"/>
    </location>
</feature>
<feature type="domain" description="SP-RING-type" evidence="12">
    <location>
        <begin position="296"/>
        <end position="376"/>
    </location>
</feature>
<feature type="compositionally biased region" description="Low complexity" evidence="11">
    <location>
        <begin position="8"/>
        <end position="28"/>
    </location>
</feature>
<dbReference type="Pfam" id="PF11789">
    <property type="entry name" value="zf-Nse"/>
    <property type="match status" value="1"/>
</dbReference>
<dbReference type="GO" id="GO:0005634">
    <property type="term" value="C:nucleus"/>
    <property type="evidence" value="ECO:0007669"/>
    <property type="project" value="UniProtKB-SubCell"/>
</dbReference>
<dbReference type="Proteomes" id="UP001285441">
    <property type="component" value="Unassembled WGS sequence"/>
</dbReference>
<evidence type="ECO:0000256" key="2">
    <source>
        <dbReference type="ARBA" id="ARBA00004718"/>
    </source>
</evidence>
<comment type="caution">
    <text evidence="13">The sequence shown here is derived from an EMBL/GenBank/DDBJ whole genome shotgun (WGS) entry which is preliminary data.</text>
</comment>
<dbReference type="GO" id="GO:0061665">
    <property type="term" value="F:SUMO ligase activity"/>
    <property type="evidence" value="ECO:0007669"/>
    <property type="project" value="TreeGrafter"/>
</dbReference>
<feature type="region of interest" description="Disordered" evidence="11">
    <location>
        <begin position="160"/>
        <end position="222"/>
    </location>
</feature>
<name>A0AAE0TVT7_9PEZI</name>
<dbReference type="GO" id="GO:0000724">
    <property type="term" value="P:double-strand break repair via homologous recombination"/>
    <property type="evidence" value="ECO:0007669"/>
    <property type="project" value="InterPro"/>
</dbReference>
<keyword evidence="4" id="KW-0808">Transferase</keyword>
<keyword evidence="7" id="KW-0833">Ubl conjugation pathway</keyword>
<comment type="pathway">
    <text evidence="2">Protein modification; protein sumoylation.</text>
</comment>
<evidence type="ECO:0000256" key="9">
    <source>
        <dbReference type="ARBA" id="ARBA00023242"/>
    </source>
</evidence>
<dbReference type="GO" id="GO:0016925">
    <property type="term" value="P:protein sumoylation"/>
    <property type="evidence" value="ECO:0007669"/>
    <property type="project" value="TreeGrafter"/>
</dbReference>
<comment type="similarity">
    <text evidence="3">Belongs to the NSE2 family.</text>
</comment>
<reference evidence="13" key="2">
    <citation type="submission" date="2023-06" db="EMBL/GenBank/DDBJ databases">
        <authorList>
            <consortium name="Lawrence Berkeley National Laboratory"/>
            <person name="Haridas S."/>
            <person name="Hensen N."/>
            <person name="Bonometti L."/>
            <person name="Westerberg I."/>
            <person name="Brannstrom I.O."/>
            <person name="Guillou S."/>
            <person name="Cros-Aarteil S."/>
            <person name="Calhoun S."/>
            <person name="Kuo A."/>
            <person name="Mondo S."/>
            <person name="Pangilinan J."/>
            <person name="Riley R."/>
            <person name="LaButti K."/>
            <person name="Andreopoulos B."/>
            <person name="Lipzen A."/>
            <person name="Chen C."/>
            <person name="Yanf M."/>
            <person name="Daum C."/>
            <person name="Ng V."/>
            <person name="Clum A."/>
            <person name="Steindorff A."/>
            <person name="Ohm R."/>
            <person name="Martin F."/>
            <person name="Silar P."/>
            <person name="Natvig D."/>
            <person name="Lalanne C."/>
            <person name="Gautier V."/>
            <person name="Ament-velasquez S.L."/>
            <person name="Kruys A."/>
            <person name="Hutchinson M.I."/>
            <person name="Powell A.J."/>
            <person name="Barry K."/>
            <person name="Miller A.N."/>
            <person name="Grigoriev I.V."/>
            <person name="Debuchy R."/>
            <person name="Gladieux P."/>
            <person name="Thoren M.H."/>
            <person name="Johannesson H."/>
        </authorList>
    </citation>
    <scope>NUCLEOTIDE SEQUENCE</scope>
    <source>
        <strain evidence="13">CBS 232.78</strain>
    </source>
</reference>
<evidence type="ECO:0000256" key="3">
    <source>
        <dbReference type="ARBA" id="ARBA00008212"/>
    </source>
</evidence>
<evidence type="ECO:0000259" key="12">
    <source>
        <dbReference type="PROSITE" id="PS51044"/>
    </source>
</evidence>
<keyword evidence="9" id="KW-0539">Nucleus</keyword>
<keyword evidence="14" id="KW-1185">Reference proteome</keyword>
<evidence type="ECO:0000256" key="8">
    <source>
        <dbReference type="ARBA" id="ARBA00022833"/>
    </source>
</evidence>
<feature type="region of interest" description="Disordered" evidence="11">
    <location>
        <begin position="1"/>
        <end position="52"/>
    </location>
</feature>
<gene>
    <name evidence="13" type="ORF">B0H63DRAFT_203249</name>
</gene>
<keyword evidence="8" id="KW-0862">Zinc</keyword>
<dbReference type="GO" id="GO:0008270">
    <property type="term" value="F:zinc ion binding"/>
    <property type="evidence" value="ECO:0007669"/>
    <property type="project" value="UniProtKB-KW"/>
</dbReference>
<dbReference type="CDD" id="cd16651">
    <property type="entry name" value="SPL-RING_NSE2"/>
    <property type="match status" value="1"/>
</dbReference>
<evidence type="ECO:0000256" key="7">
    <source>
        <dbReference type="ARBA" id="ARBA00022786"/>
    </source>
</evidence>
<dbReference type="EMBL" id="JAULSW010000005">
    <property type="protein sequence ID" value="KAK3381396.1"/>
    <property type="molecule type" value="Genomic_DNA"/>
</dbReference>
<dbReference type="InterPro" id="IPR026846">
    <property type="entry name" value="Nse2(Mms21)"/>
</dbReference>